<protein>
    <recommendedName>
        <fullName evidence="1">Complex 1 LYR protein domain-containing protein</fullName>
    </recommendedName>
</protein>
<name>A0A1W0A767_9STRA</name>
<dbReference type="InterPro" id="IPR008011">
    <property type="entry name" value="Complex1_LYR_dom"/>
</dbReference>
<comment type="caution">
    <text evidence="2">The sequence shown here is derived from an EMBL/GenBank/DDBJ whole genome shotgun (WGS) entry which is preliminary data.</text>
</comment>
<evidence type="ECO:0000313" key="3">
    <source>
        <dbReference type="Proteomes" id="UP000243217"/>
    </source>
</evidence>
<keyword evidence="3" id="KW-1185">Reference proteome</keyword>
<dbReference type="AlphaFoldDB" id="A0A1W0A767"/>
<accession>A0A1W0A767</accession>
<dbReference type="Proteomes" id="UP000243217">
    <property type="component" value="Unassembled WGS sequence"/>
</dbReference>
<evidence type="ECO:0000259" key="1">
    <source>
        <dbReference type="Pfam" id="PF05347"/>
    </source>
</evidence>
<gene>
    <name evidence="2" type="ORF">THRCLA_20431</name>
</gene>
<reference evidence="2 3" key="1">
    <citation type="journal article" date="2014" name="Genome Biol. Evol.">
        <title>The secreted proteins of Achlya hypogyna and Thraustotheca clavata identify the ancestral oomycete secretome and reveal gene acquisitions by horizontal gene transfer.</title>
        <authorList>
            <person name="Misner I."/>
            <person name="Blouin N."/>
            <person name="Leonard G."/>
            <person name="Richards T.A."/>
            <person name="Lane C.E."/>
        </authorList>
    </citation>
    <scope>NUCLEOTIDE SEQUENCE [LARGE SCALE GENOMIC DNA]</scope>
    <source>
        <strain evidence="2 3">ATCC 34112</strain>
    </source>
</reference>
<dbReference type="EMBL" id="JNBS01000371">
    <property type="protein sequence ID" value="OQS06143.1"/>
    <property type="molecule type" value="Genomic_DNA"/>
</dbReference>
<sequence>MDTIVRSAYKKLIKLARSVPVDQREATLEKIRTEFRTHKDVATAEELDQLLRKAQSKISYLKIVTPKRSASSRLGNHFVYKNGQRYDGSEAIADGAKVKTQDYNEMMKKHVQLVRRQHFMDRK</sequence>
<proteinExistence type="predicted"/>
<organism evidence="2 3">
    <name type="scientific">Thraustotheca clavata</name>
    <dbReference type="NCBI Taxonomy" id="74557"/>
    <lineage>
        <taxon>Eukaryota</taxon>
        <taxon>Sar</taxon>
        <taxon>Stramenopiles</taxon>
        <taxon>Oomycota</taxon>
        <taxon>Saprolegniomycetes</taxon>
        <taxon>Saprolegniales</taxon>
        <taxon>Achlyaceae</taxon>
        <taxon>Thraustotheca</taxon>
    </lineage>
</organism>
<feature type="domain" description="Complex 1 LYR protein" evidence="1">
    <location>
        <begin position="5"/>
        <end position="57"/>
    </location>
</feature>
<dbReference type="Pfam" id="PF05347">
    <property type="entry name" value="Complex1_LYR"/>
    <property type="match status" value="1"/>
</dbReference>
<evidence type="ECO:0000313" key="2">
    <source>
        <dbReference type="EMBL" id="OQS06143.1"/>
    </source>
</evidence>
<dbReference type="OrthoDB" id="525068at2759"/>